<dbReference type="FunFam" id="1.10.510.10:FF:001222">
    <property type="entry name" value="Serine/threonine-protein kinase ppk25"/>
    <property type="match status" value="1"/>
</dbReference>
<organism evidence="15">
    <name type="scientific">Palpitomonas bilix</name>
    <dbReference type="NCBI Taxonomy" id="652834"/>
    <lineage>
        <taxon>Eukaryota</taxon>
        <taxon>Eukaryota incertae sedis</taxon>
    </lineage>
</organism>
<comment type="subcellular location">
    <subcellularLocation>
        <location evidence="1">Cytoplasm</location>
    </subcellularLocation>
</comment>
<gene>
    <name evidence="15" type="ORF">PBIL07802_LOCUS21121</name>
</gene>
<comment type="catalytic activity">
    <reaction evidence="10">
        <text>L-threonyl-[protein] + ATP = O-phospho-L-threonyl-[protein] + ADP + H(+)</text>
        <dbReference type="Rhea" id="RHEA:46608"/>
        <dbReference type="Rhea" id="RHEA-COMP:11060"/>
        <dbReference type="Rhea" id="RHEA-COMP:11605"/>
        <dbReference type="ChEBI" id="CHEBI:15378"/>
        <dbReference type="ChEBI" id="CHEBI:30013"/>
        <dbReference type="ChEBI" id="CHEBI:30616"/>
        <dbReference type="ChEBI" id="CHEBI:61977"/>
        <dbReference type="ChEBI" id="CHEBI:456216"/>
        <dbReference type="EC" id="2.7.11.1"/>
    </reaction>
</comment>
<evidence type="ECO:0000256" key="6">
    <source>
        <dbReference type="ARBA" id="ARBA00022679"/>
    </source>
</evidence>
<dbReference type="PROSITE" id="PS50011">
    <property type="entry name" value="PROTEIN_KINASE_DOM"/>
    <property type="match status" value="1"/>
</dbReference>
<dbReference type="InterPro" id="IPR000719">
    <property type="entry name" value="Prot_kinase_dom"/>
</dbReference>
<dbReference type="PANTHER" id="PTHR24346">
    <property type="entry name" value="MAP/MICROTUBULE AFFINITY-REGULATING KINASE"/>
    <property type="match status" value="1"/>
</dbReference>
<keyword evidence="7 12" id="KW-0547">Nucleotide-binding</keyword>
<dbReference type="GO" id="GO:0005737">
    <property type="term" value="C:cytoplasm"/>
    <property type="evidence" value="ECO:0007669"/>
    <property type="project" value="UniProtKB-SubCell"/>
</dbReference>
<keyword evidence="9 12" id="KW-0067">ATP-binding</keyword>
<evidence type="ECO:0000256" key="12">
    <source>
        <dbReference type="PROSITE-ProRule" id="PRU10141"/>
    </source>
</evidence>
<dbReference type="InterPro" id="IPR028375">
    <property type="entry name" value="KA1/Ssp2_C"/>
</dbReference>
<dbReference type="PROSITE" id="PS00108">
    <property type="entry name" value="PROTEIN_KINASE_ST"/>
    <property type="match status" value="1"/>
</dbReference>
<dbReference type="GO" id="GO:0035556">
    <property type="term" value="P:intracellular signal transduction"/>
    <property type="evidence" value="ECO:0007669"/>
    <property type="project" value="TreeGrafter"/>
</dbReference>
<evidence type="ECO:0000259" key="14">
    <source>
        <dbReference type="PROSITE" id="PS50011"/>
    </source>
</evidence>
<dbReference type="GO" id="GO:0005524">
    <property type="term" value="F:ATP binding"/>
    <property type="evidence" value="ECO:0007669"/>
    <property type="project" value="UniProtKB-UniRule"/>
</dbReference>
<reference evidence="15" key="1">
    <citation type="submission" date="2021-01" db="EMBL/GenBank/DDBJ databases">
        <authorList>
            <person name="Corre E."/>
            <person name="Pelletier E."/>
            <person name="Niang G."/>
            <person name="Scheremetjew M."/>
            <person name="Finn R."/>
            <person name="Kale V."/>
            <person name="Holt S."/>
            <person name="Cochrane G."/>
            <person name="Meng A."/>
            <person name="Brown T."/>
            <person name="Cohen L."/>
        </authorList>
    </citation>
    <scope>NUCLEOTIDE SEQUENCE</scope>
    <source>
        <strain evidence="15">NIES-2562</strain>
    </source>
</reference>
<dbReference type="SUPFAM" id="SSF56112">
    <property type="entry name" value="Protein kinase-like (PK-like)"/>
    <property type="match status" value="1"/>
</dbReference>
<feature type="domain" description="Protein kinase" evidence="14">
    <location>
        <begin position="10"/>
        <end position="262"/>
    </location>
</feature>
<dbReference type="EC" id="2.7.11.1" evidence="3"/>
<dbReference type="FunFam" id="3.30.200.20:FF:000236">
    <property type="entry name" value="Non-specific serine/threonine protein kinase"/>
    <property type="match status" value="1"/>
</dbReference>
<dbReference type="Gene3D" id="1.10.510.10">
    <property type="entry name" value="Transferase(Phosphotransferase) domain 1"/>
    <property type="match status" value="1"/>
</dbReference>
<dbReference type="InterPro" id="IPR008271">
    <property type="entry name" value="Ser/Thr_kinase_AS"/>
</dbReference>
<dbReference type="Pfam" id="PF00069">
    <property type="entry name" value="Pkinase"/>
    <property type="match status" value="1"/>
</dbReference>
<dbReference type="GO" id="GO:0004674">
    <property type="term" value="F:protein serine/threonine kinase activity"/>
    <property type="evidence" value="ECO:0007669"/>
    <property type="project" value="UniProtKB-KW"/>
</dbReference>
<feature type="region of interest" description="Disordered" evidence="13">
    <location>
        <begin position="354"/>
        <end position="419"/>
    </location>
</feature>
<evidence type="ECO:0000256" key="4">
    <source>
        <dbReference type="ARBA" id="ARBA00022490"/>
    </source>
</evidence>
<proteinExistence type="inferred from homology"/>
<keyword evidence="8" id="KW-0418">Kinase</keyword>
<evidence type="ECO:0000256" key="9">
    <source>
        <dbReference type="ARBA" id="ARBA00022840"/>
    </source>
</evidence>
<dbReference type="CDD" id="cd14079">
    <property type="entry name" value="STKc_AMPK_alpha"/>
    <property type="match status" value="1"/>
</dbReference>
<keyword evidence="6" id="KW-0808">Transferase</keyword>
<feature type="binding site" evidence="12">
    <location>
        <position position="39"/>
    </location>
    <ligand>
        <name>ATP</name>
        <dbReference type="ChEBI" id="CHEBI:30616"/>
    </ligand>
</feature>
<dbReference type="InterPro" id="IPR011009">
    <property type="entry name" value="Kinase-like_dom_sf"/>
</dbReference>
<evidence type="ECO:0000256" key="1">
    <source>
        <dbReference type="ARBA" id="ARBA00004496"/>
    </source>
</evidence>
<protein>
    <recommendedName>
        <fullName evidence="3">non-specific serine/threonine protein kinase</fullName>
        <ecNumber evidence="3">2.7.11.1</ecNumber>
    </recommendedName>
</protein>
<evidence type="ECO:0000256" key="7">
    <source>
        <dbReference type="ARBA" id="ARBA00022741"/>
    </source>
</evidence>
<evidence type="ECO:0000256" key="11">
    <source>
        <dbReference type="ARBA" id="ARBA00048679"/>
    </source>
</evidence>
<dbReference type="PROSITE" id="PS00107">
    <property type="entry name" value="PROTEIN_KINASE_ATP"/>
    <property type="match status" value="1"/>
</dbReference>
<name>A0A7S3DII7_9EUKA</name>
<dbReference type="PANTHER" id="PTHR24346:SF82">
    <property type="entry name" value="KP78A-RELATED"/>
    <property type="match status" value="1"/>
</dbReference>
<feature type="compositionally biased region" description="Basic and acidic residues" evidence="13">
    <location>
        <begin position="354"/>
        <end position="366"/>
    </location>
</feature>
<evidence type="ECO:0000256" key="5">
    <source>
        <dbReference type="ARBA" id="ARBA00022527"/>
    </source>
</evidence>
<dbReference type="SMART" id="SM00220">
    <property type="entry name" value="S_TKc"/>
    <property type="match status" value="1"/>
</dbReference>
<evidence type="ECO:0000313" key="15">
    <source>
        <dbReference type="EMBL" id="CAE0258855.1"/>
    </source>
</evidence>
<evidence type="ECO:0000256" key="13">
    <source>
        <dbReference type="SAM" id="MobiDB-lite"/>
    </source>
</evidence>
<comment type="catalytic activity">
    <reaction evidence="11">
        <text>L-seryl-[protein] + ATP = O-phospho-L-seryl-[protein] + ADP + H(+)</text>
        <dbReference type="Rhea" id="RHEA:17989"/>
        <dbReference type="Rhea" id="RHEA-COMP:9863"/>
        <dbReference type="Rhea" id="RHEA-COMP:11604"/>
        <dbReference type="ChEBI" id="CHEBI:15378"/>
        <dbReference type="ChEBI" id="CHEBI:29999"/>
        <dbReference type="ChEBI" id="CHEBI:30616"/>
        <dbReference type="ChEBI" id="CHEBI:83421"/>
        <dbReference type="ChEBI" id="CHEBI:456216"/>
        <dbReference type="EC" id="2.7.11.1"/>
    </reaction>
</comment>
<dbReference type="AlphaFoldDB" id="A0A7S3DII7"/>
<keyword evidence="5" id="KW-0723">Serine/threonine-protein kinase</keyword>
<evidence type="ECO:0000256" key="8">
    <source>
        <dbReference type="ARBA" id="ARBA00022777"/>
    </source>
</evidence>
<evidence type="ECO:0000256" key="2">
    <source>
        <dbReference type="ARBA" id="ARBA00006234"/>
    </source>
</evidence>
<accession>A0A7S3DII7</accession>
<dbReference type="InterPro" id="IPR017441">
    <property type="entry name" value="Protein_kinase_ATP_BS"/>
</dbReference>
<sequence length="635" mass="71041">MSTAIRVKNYILGKTLGVGSFGKVKMAEHELTGHKVAIKILNKKKVASLNMDEKVWREITILKLFMHPHIIRLYEVIESPTDIFVVMEYVQGGELFDYIVSKGRLTEGEARLFFQQVVSAIDYCHQYGVVHRDLKPENLLLDDQKRVKVADFGLSNLIRDGEFLKTSCGSPNYAAPEVISGKLYAGPEVDVWSCGVILYALLCGNLPFDDESIPALFKKIKGGIYTLPTFLSEGARDIIPKMLVVDPLKRATLEEVRNHPWVKKDLPEYLATPKVISPERMIAPGVGSSMPEDQRPPIEDIVDPFIVAELQKVGFRKEEILESMREAIFEGERNSISVAYYLIMDNTGRDPKKLRVAKKEADRKGGESGSAPIPISGQRRRQDEMAFSFSPQSPSSGGGSFSRAQMGSPTRSTEEFPEFASSPSVVSSLRDRVVADSFAMRHRIQPGSFRDSLANSSGMISSIMPPSLQSQGGVKAVDQSPAVTLRSWNLGVPARMRIRAPEVMKEVYRCLRARNWKWKSISPYQLRCIFDPSSEHGSVTFDPEYGRMSTSVPPGFNMEERMRNSLSEMNIDVTPSSLQDGAGNVGPSDPNRIKMAVNLFRLSEPGRYLVDFQHLGGNMIEFLYQVGDLRRDLRF</sequence>
<evidence type="ECO:0000256" key="3">
    <source>
        <dbReference type="ARBA" id="ARBA00012513"/>
    </source>
</evidence>
<dbReference type="EMBL" id="HBIB01032591">
    <property type="protein sequence ID" value="CAE0258855.1"/>
    <property type="molecule type" value="Transcribed_RNA"/>
</dbReference>
<dbReference type="Gene3D" id="3.30.310.80">
    <property type="entry name" value="Kinase associated domain 1, KA1"/>
    <property type="match status" value="1"/>
</dbReference>
<keyword evidence="4" id="KW-0963">Cytoplasm</keyword>
<evidence type="ECO:0000256" key="10">
    <source>
        <dbReference type="ARBA" id="ARBA00047899"/>
    </source>
</evidence>
<dbReference type="SUPFAM" id="SSF103243">
    <property type="entry name" value="KA1-like"/>
    <property type="match status" value="1"/>
</dbReference>
<comment type="similarity">
    <text evidence="2">Belongs to the protein kinase superfamily. CAMK Ser/Thr protein kinase family. SNF1 subfamily.</text>
</comment>